<feature type="transmembrane region" description="Helical" evidence="6">
    <location>
        <begin position="12"/>
        <end position="38"/>
    </location>
</feature>
<dbReference type="InterPro" id="IPR005496">
    <property type="entry name" value="Integral_membrane_TerC"/>
</dbReference>
<evidence type="ECO:0000256" key="5">
    <source>
        <dbReference type="ARBA" id="ARBA00023136"/>
    </source>
</evidence>
<evidence type="ECO:0000313" key="8">
    <source>
        <dbReference type="Proteomes" id="UP000781958"/>
    </source>
</evidence>
<keyword evidence="4 6" id="KW-1133">Transmembrane helix</keyword>
<dbReference type="Pfam" id="PF03741">
    <property type="entry name" value="TerC"/>
    <property type="match status" value="1"/>
</dbReference>
<sequence length="215" mass="22702">MLETYLPQLAALGQVILIDLVLAGDNAIVVGMAAAGVAREKRGQVIFWGIAAAVVLRIIFALITTHLLNIIGLTLAGGLLLLWVCWKLFRELRNQREEAMAAALVADENGEDAALASTGGTKPVRTAVWEVIVADVSMSLDNVLAVAGAAREHPYILAIGLLLSVGLMGAAASVIARLLNRFHWIAYIGLAVIAYVALEMIWRGSLEVVAAAGAL</sequence>
<feature type="transmembrane region" description="Helical" evidence="6">
    <location>
        <begin position="45"/>
        <end position="64"/>
    </location>
</feature>
<feature type="transmembrane region" description="Helical" evidence="6">
    <location>
        <begin position="70"/>
        <end position="89"/>
    </location>
</feature>
<evidence type="ECO:0000256" key="3">
    <source>
        <dbReference type="ARBA" id="ARBA00022692"/>
    </source>
</evidence>
<protein>
    <submittedName>
        <fullName evidence="7">YjbE family integral membrane protein</fullName>
    </submittedName>
</protein>
<dbReference type="RefSeq" id="WP_209762538.1">
    <property type="nucleotide sequence ID" value="NZ_JAGINP010000001.1"/>
</dbReference>
<comment type="caution">
    <text evidence="7">The sequence shown here is derived from an EMBL/GenBank/DDBJ whole genome shotgun (WGS) entry which is preliminary data.</text>
</comment>
<dbReference type="PANTHER" id="PTHR30238:SF4">
    <property type="entry name" value="SLL1022 PROTEIN"/>
    <property type="match status" value="1"/>
</dbReference>
<comment type="subcellular location">
    <subcellularLocation>
        <location evidence="1">Membrane</location>
        <topology evidence="1">Multi-pass membrane protein</topology>
    </subcellularLocation>
</comment>
<dbReference type="Proteomes" id="UP000781958">
    <property type="component" value="Unassembled WGS sequence"/>
</dbReference>
<keyword evidence="5 6" id="KW-0472">Membrane</keyword>
<dbReference type="EMBL" id="JAGINP010000001">
    <property type="protein sequence ID" value="MBP2290466.1"/>
    <property type="molecule type" value="Genomic_DNA"/>
</dbReference>
<evidence type="ECO:0000256" key="4">
    <source>
        <dbReference type="ARBA" id="ARBA00022989"/>
    </source>
</evidence>
<keyword evidence="8" id="KW-1185">Reference proteome</keyword>
<evidence type="ECO:0000256" key="2">
    <source>
        <dbReference type="ARBA" id="ARBA00007511"/>
    </source>
</evidence>
<dbReference type="InterPro" id="IPR022301">
    <property type="entry name" value="Integral_membrane_YjbE"/>
</dbReference>
<reference evidence="7 8" key="1">
    <citation type="submission" date="2021-03" db="EMBL/GenBank/DDBJ databases">
        <title>Genomic Encyclopedia of Type Strains, Phase III (KMG-III): the genomes of soil and plant-associated and newly described type strains.</title>
        <authorList>
            <person name="Whitman W."/>
        </authorList>
    </citation>
    <scope>NUCLEOTIDE SEQUENCE [LARGE SCALE GENOMIC DNA]</scope>
    <source>
        <strain evidence="7 8">IMMIB AFH-6</strain>
    </source>
</reference>
<dbReference type="PANTHER" id="PTHR30238">
    <property type="entry name" value="MEMBRANE BOUND PREDICTED REDOX MODULATOR"/>
    <property type="match status" value="1"/>
</dbReference>
<evidence type="ECO:0000256" key="1">
    <source>
        <dbReference type="ARBA" id="ARBA00004141"/>
    </source>
</evidence>
<organism evidence="7 8">
    <name type="scientific">Azospirillum rugosum</name>
    <dbReference type="NCBI Taxonomy" id="416170"/>
    <lineage>
        <taxon>Bacteria</taxon>
        <taxon>Pseudomonadati</taxon>
        <taxon>Pseudomonadota</taxon>
        <taxon>Alphaproteobacteria</taxon>
        <taxon>Rhodospirillales</taxon>
        <taxon>Azospirillaceae</taxon>
        <taxon>Azospirillum</taxon>
    </lineage>
</organism>
<evidence type="ECO:0000256" key="6">
    <source>
        <dbReference type="SAM" id="Phobius"/>
    </source>
</evidence>
<feature type="transmembrane region" description="Helical" evidence="6">
    <location>
        <begin position="182"/>
        <end position="198"/>
    </location>
</feature>
<evidence type="ECO:0000313" key="7">
    <source>
        <dbReference type="EMBL" id="MBP2290466.1"/>
    </source>
</evidence>
<gene>
    <name evidence="7" type="ORF">J2851_000203</name>
</gene>
<name>A0ABS4SD21_9PROT</name>
<comment type="similarity">
    <text evidence="2">Belongs to the TerC family.</text>
</comment>
<dbReference type="NCBIfam" id="TIGR03717">
    <property type="entry name" value="R_switched_YjbE"/>
    <property type="match status" value="1"/>
</dbReference>
<feature type="transmembrane region" description="Helical" evidence="6">
    <location>
        <begin position="155"/>
        <end position="176"/>
    </location>
</feature>
<proteinExistence type="inferred from homology"/>
<accession>A0ABS4SD21</accession>
<keyword evidence="3 6" id="KW-0812">Transmembrane</keyword>